<dbReference type="InterPro" id="IPR036955">
    <property type="entry name" value="AP2/ERF_dom_sf"/>
</dbReference>
<reference evidence="3" key="1">
    <citation type="journal article" date="2022" name="Int. J. Mol. Sci.">
        <title>Draft Genome of Tanacetum Coccineum: Genomic Comparison of Closely Related Tanacetum-Family Plants.</title>
        <authorList>
            <person name="Yamashiro T."/>
            <person name="Shiraishi A."/>
            <person name="Nakayama K."/>
            <person name="Satake H."/>
        </authorList>
    </citation>
    <scope>NUCLEOTIDE SEQUENCE</scope>
</reference>
<proteinExistence type="predicted"/>
<sequence>MSGVLINNLDAGNPLFLHSNDHSNVSIVNFKLTGSENNKMWSTTMKISLKGKNKMGFIDGTCVKLVTSVVLPSNGKCVMILFLFETLVLCLKNSIWVKYILKLLSKLMQFLMGLNDVYQPIMSNLLEKDPLPDVNDAFAIVSREESHRGLGPHIFSLMLIVGHPNGALAKISVNGSLRLTNNVILFDVLVVPKYNDLKLAKIMGTSSESSGLIMFSCIDNATEEVAAEAYDIAAINFRGMNVVTNFEMNQYDVEAISSSSLPFVGSVKRLKVITETEQKPSLISNHQLSYYSSGPNYSMSLKAILVGLYSRRSRITVLAMDMFLKKILIRGRTHLLYQKLSSKSSAGEASTAAAAPKRILYAANARLNAASSNLSERNDEMIHPGGEISVFSSKGRPIGGYKTCDLSEPELMKIHTYIVNNCPEMGELINEHKVELEEENFNHLNERHDKEFASWLQQRVNTHLHSVASEIRILSRGPLNSVNSYSGSEAERDQLKQTLEKFQNSSKSLNEILEYQVIDKFKKGLGYNAATAASPAVEGNFIPRKPDLTFIDEIVKSENLNVTTVKQTALAISTTEAEYVSAEKASQQALWMKQALIDYDIRLDEVSIVCDNKGAIDLSKNLVQHSRTNHIKIRHHFLHDNVQKGHISIEKVLSVDYIIDILTKPLKRESFDYLRLGLGMMEHIP</sequence>
<dbReference type="Pfam" id="PF14244">
    <property type="entry name" value="Retrotran_gag_3"/>
    <property type="match status" value="1"/>
</dbReference>
<keyword evidence="4" id="KW-1185">Reference proteome</keyword>
<feature type="coiled-coil region" evidence="1">
    <location>
        <begin position="485"/>
        <end position="512"/>
    </location>
</feature>
<evidence type="ECO:0000256" key="1">
    <source>
        <dbReference type="SAM" id="Coils"/>
    </source>
</evidence>
<gene>
    <name evidence="3" type="ORF">Tco_0724876</name>
</gene>
<evidence type="ECO:0000313" key="3">
    <source>
        <dbReference type="EMBL" id="GJS74995.1"/>
    </source>
</evidence>
<comment type="caution">
    <text evidence="3">The sequence shown here is derived from an EMBL/GenBank/DDBJ whole genome shotgun (WGS) entry which is preliminary data.</text>
</comment>
<evidence type="ECO:0000259" key="2">
    <source>
        <dbReference type="Pfam" id="PF14244"/>
    </source>
</evidence>
<keyword evidence="1" id="KW-0175">Coiled coil</keyword>
<dbReference type="EMBL" id="BQNB010010271">
    <property type="protein sequence ID" value="GJS74995.1"/>
    <property type="molecule type" value="Genomic_DNA"/>
</dbReference>
<protein>
    <submittedName>
        <fullName evidence="3">Copia protein</fullName>
    </submittedName>
</protein>
<reference evidence="3" key="2">
    <citation type="submission" date="2022-01" db="EMBL/GenBank/DDBJ databases">
        <authorList>
            <person name="Yamashiro T."/>
            <person name="Shiraishi A."/>
            <person name="Satake H."/>
            <person name="Nakayama K."/>
        </authorList>
    </citation>
    <scope>NUCLEOTIDE SEQUENCE</scope>
</reference>
<feature type="domain" description="Retrotransposon Copia-like N-terminal" evidence="2">
    <location>
        <begin position="18"/>
        <end position="64"/>
    </location>
</feature>
<name>A0ABQ4YDI4_9ASTR</name>
<dbReference type="Proteomes" id="UP001151760">
    <property type="component" value="Unassembled WGS sequence"/>
</dbReference>
<dbReference type="InterPro" id="IPR029472">
    <property type="entry name" value="Copia-like_N"/>
</dbReference>
<accession>A0ABQ4YDI4</accession>
<dbReference type="Gene3D" id="3.30.730.10">
    <property type="entry name" value="AP2/ERF domain"/>
    <property type="match status" value="1"/>
</dbReference>
<dbReference type="CDD" id="cd09272">
    <property type="entry name" value="RNase_HI_RT_Ty1"/>
    <property type="match status" value="1"/>
</dbReference>
<dbReference type="PANTHER" id="PTHR48258">
    <property type="entry name" value="DUF4218 DOMAIN-CONTAINING PROTEIN-RELATED"/>
    <property type="match status" value="1"/>
</dbReference>
<organism evidence="3 4">
    <name type="scientific">Tanacetum coccineum</name>
    <dbReference type="NCBI Taxonomy" id="301880"/>
    <lineage>
        <taxon>Eukaryota</taxon>
        <taxon>Viridiplantae</taxon>
        <taxon>Streptophyta</taxon>
        <taxon>Embryophyta</taxon>
        <taxon>Tracheophyta</taxon>
        <taxon>Spermatophyta</taxon>
        <taxon>Magnoliopsida</taxon>
        <taxon>eudicotyledons</taxon>
        <taxon>Gunneridae</taxon>
        <taxon>Pentapetalae</taxon>
        <taxon>asterids</taxon>
        <taxon>campanulids</taxon>
        <taxon>Asterales</taxon>
        <taxon>Asteraceae</taxon>
        <taxon>Asteroideae</taxon>
        <taxon>Anthemideae</taxon>
        <taxon>Anthemidinae</taxon>
        <taxon>Tanacetum</taxon>
    </lineage>
</organism>
<evidence type="ECO:0000313" key="4">
    <source>
        <dbReference type="Proteomes" id="UP001151760"/>
    </source>
</evidence>